<dbReference type="Gene3D" id="1.10.3720.10">
    <property type="entry name" value="MetI-like"/>
    <property type="match status" value="1"/>
</dbReference>
<feature type="transmembrane region" description="Helical" evidence="9">
    <location>
        <begin position="138"/>
        <end position="158"/>
    </location>
</feature>
<dbReference type="GO" id="GO:0042956">
    <property type="term" value="P:maltodextrin transmembrane transport"/>
    <property type="evidence" value="ECO:0007669"/>
    <property type="project" value="TreeGrafter"/>
</dbReference>
<evidence type="ECO:0000256" key="2">
    <source>
        <dbReference type="ARBA" id="ARBA00009047"/>
    </source>
</evidence>
<dbReference type="InterPro" id="IPR050901">
    <property type="entry name" value="BP-dep_ABC_trans_perm"/>
</dbReference>
<feature type="domain" description="ABC transmembrane type-1" evidence="10">
    <location>
        <begin position="67"/>
        <end position="260"/>
    </location>
</feature>
<dbReference type="EMBL" id="VWXL01000061">
    <property type="protein sequence ID" value="MVB11610.1"/>
    <property type="molecule type" value="Genomic_DNA"/>
</dbReference>
<comment type="similarity">
    <text evidence="2">Belongs to the binding-protein-dependent transport system permease family. MalFG subfamily.</text>
</comment>
<keyword evidence="12" id="KW-1185">Reference proteome</keyword>
<gene>
    <name evidence="11" type="primary">malG_1</name>
    <name evidence="11" type="ORF">CAFE_23310</name>
</gene>
<keyword evidence="4" id="KW-1003">Cell membrane</keyword>
<dbReference type="GO" id="GO:0015423">
    <property type="term" value="F:ABC-type maltose transporter activity"/>
    <property type="evidence" value="ECO:0007669"/>
    <property type="project" value="TreeGrafter"/>
</dbReference>
<name>A0A6N8I1I7_9FIRM</name>
<comment type="caution">
    <text evidence="11">The sequence shown here is derived from an EMBL/GenBank/DDBJ whole genome shotgun (WGS) entry which is preliminary data.</text>
</comment>
<evidence type="ECO:0000256" key="3">
    <source>
        <dbReference type="ARBA" id="ARBA00022448"/>
    </source>
</evidence>
<dbReference type="PANTHER" id="PTHR32243:SF50">
    <property type="entry name" value="MALTOSE_MALTODEXTRIN TRANSPORT SYSTEM PERMEASE PROTEIN MALG"/>
    <property type="match status" value="1"/>
</dbReference>
<evidence type="ECO:0000313" key="12">
    <source>
        <dbReference type="Proteomes" id="UP000469440"/>
    </source>
</evidence>
<keyword evidence="6 9" id="KW-0812">Transmembrane</keyword>
<feature type="transmembrane region" description="Helical" evidence="9">
    <location>
        <begin position="239"/>
        <end position="260"/>
    </location>
</feature>
<feature type="transmembrane region" description="Helical" evidence="9">
    <location>
        <begin position="104"/>
        <end position="126"/>
    </location>
</feature>
<evidence type="ECO:0000256" key="9">
    <source>
        <dbReference type="RuleBase" id="RU363032"/>
    </source>
</evidence>
<feature type="transmembrane region" description="Helical" evidence="9">
    <location>
        <begin position="71"/>
        <end position="92"/>
    </location>
</feature>
<evidence type="ECO:0000313" key="11">
    <source>
        <dbReference type="EMBL" id="MVB11610.1"/>
    </source>
</evidence>
<evidence type="ECO:0000256" key="7">
    <source>
        <dbReference type="ARBA" id="ARBA00022989"/>
    </source>
</evidence>
<dbReference type="PANTHER" id="PTHR32243">
    <property type="entry name" value="MALTOSE TRANSPORT SYSTEM PERMEASE-RELATED"/>
    <property type="match status" value="1"/>
</dbReference>
<dbReference type="SUPFAM" id="SSF161098">
    <property type="entry name" value="MetI-like"/>
    <property type="match status" value="1"/>
</dbReference>
<dbReference type="AlphaFoldDB" id="A0A6N8I1I7"/>
<reference evidence="11 12" key="1">
    <citation type="submission" date="2019-09" db="EMBL/GenBank/DDBJ databases">
        <title>Genome sequence of Clostridium sp. EA1.</title>
        <authorList>
            <person name="Poehlein A."/>
            <person name="Bengelsdorf F.R."/>
            <person name="Daniel R."/>
        </authorList>
    </citation>
    <scope>NUCLEOTIDE SEQUENCE [LARGE SCALE GENOMIC DNA]</scope>
    <source>
        <strain evidence="11 12">EA1</strain>
    </source>
</reference>
<dbReference type="Proteomes" id="UP000469440">
    <property type="component" value="Unassembled WGS sequence"/>
</dbReference>
<feature type="transmembrane region" description="Helical" evidence="9">
    <location>
        <begin position="12"/>
        <end position="30"/>
    </location>
</feature>
<dbReference type="GO" id="GO:0005886">
    <property type="term" value="C:plasma membrane"/>
    <property type="evidence" value="ECO:0007669"/>
    <property type="project" value="UniProtKB-SubCell"/>
</dbReference>
<comment type="subcellular location">
    <subcellularLocation>
        <location evidence="1 9">Cell membrane</location>
        <topology evidence="1 9">Multi-pass membrane protein</topology>
    </subcellularLocation>
</comment>
<evidence type="ECO:0000256" key="6">
    <source>
        <dbReference type="ARBA" id="ARBA00022692"/>
    </source>
</evidence>
<dbReference type="Pfam" id="PF00528">
    <property type="entry name" value="BPD_transp_1"/>
    <property type="match status" value="1"/>
</dbReference>
<dbReference type="PROSITE" id="PS50928">
    <property type="entry name" value="ABC_TM1"/>
    <property type="match status" value="1"/>
</dbReference>
<organism evidence="11 12">
    <name type="scientific">Caproicibacter fermentans</name>
    <dbReference type="NCBI Taxonomy" id="2576756"/>
    <lineage>
        <taxon>Bacteria</taxon>
        <taxon>Bacillati</taxon>
        <taxon>Bacillota</taxon>
        <taxon>Clostridia</taxon>
        <taxon>Eubacteriales</taxon>
        <taxon>Acutalibacteraceae</taxon>
        <taxon>Caproicibacter</taxon>
    </lineage>
</organism>
<keyword evidence="7 9" id="KW-1133">Transmembrane helix</keyword>
<dbReference type="OrthoDB" id="9794684at2"/>
<evidence type="ECO:0000256" key="4">
    <source>
        <dbReference type="ARBA" id="ARBA00022475"/>
    </source>
</evidence>
<evidence type="ECO:0000259" key="10">
    <source>
        <dbReference type="PROSITE" id="PS50928"/>
    </source>
</evidence>
<protein>
    <submittedName>
        <fullName evidence="11">Maltose transport system permease protein MalG</fullName>
    </submittedName>
</protein>
<sequence>MKKRINSFLVHLELIVVALLVLIPILWIVISSFNPGDSLASSSLIPKKFTLSNYVRLFMETNYLVWFKNSFLIATLNAVVSVVLIMITAWIVSRFHFKGRRSGLIGLLLLSMFPNFLSMTAIYTLYLTLGLLNNPTALVIIYAAGAIPYNVWLVKGYLDGISKEIDEAAYIDGCSYFSTFFRIILPISKPIITYCAVSQFMLPWMDFIMPSMLLSTDNDNTTVAIGLYNMIAGKENDKFTMFAAGAILIAVPITILFIVFQKYLVQGVAAGANKG</sequence>
<evidence type="ECO:0000256" key="1">
    <source>
        <dbReference type="ARBA" id="ARBA00004651"/>
    </source>
</evidence>
<feature type="transmembrane region" description="Helical" evidence="9">
    <location>
        <begin position="179"/>
        <end position="202"/>
    </location>
</feature>
<keyword evidence="3 9" id="KW-0813">Transport</keyword>
<evidence type="ECO:0000256" key="8">
    <source>
        <dbReference type="ARBA" id="ARBA00023136"/>
    </source>
</evidence>
<dbReference type="InterPro" id="IPR000515">
    <property type="entry name" value="MetI-like"/>
</dbReference>
<proteinExistence type="inferred from homology"/>
<keyword evidence="8 9" id="KW-0472">Membrane</keyword>
<evidence type="ECO:0000256" key="5">
    <source>
        <dbReference type="ARBA" id="ARBA00022597"/>
    </source>
</evidence>
<accession>A0A6N8I1I7</accession>
<dbReference type="InterPro" id="IPR035906">
    <property type="entry name" value="MetI-like_sf"/>
</dbReference>
<keyword evidence="5" id="KW-0762">Sugar transport</keyword>
<dbReference type="RefSeq" id="WP_156990754.1">
    <property type="nucleotide sequence ID" value="NZ_VWXL01000061.1"/>
</dbReference>
<dbReference type="CDD" id="cd06261">
    <property type="entry name" value="TM_PBP2"/>
    <property type="match status" value="1"/>
</dbReference>